<dbReference type="GO" id="GO:0005975">
    <property type="term" value="P:carbohydrate metabolic process"/>
    <property type="evidence" value="ECO:0007669"/>
    <property type="project" value="UniProtKB-ARBA"/>
</dbReference>
<dbReference type="PROSITE" id="PS50093">
    <property type="entry name" value="PKD"/>
    <property type="match status" value="1"/>
</dbReference>
<dbReference type="SUPFAM" id="SSF49299">
    <property type="entry name" value="PKD domain"/>
    <property type="match status" value="1"/>
</dbReference>
<dbReference type="InterPro" id="IPR022409">
    <property type="entry name" value="PKD/Chitinase_dom"/>
</dbReference>
<dbReference type="Pfam" id="PF18911">
    <property type="entry name" value="PKD_4"/>
    <property type="match status" value="1"/>
</dbReference>
<evidence type="ECO:0000313" key="2">
    <source>
        <dbReference type="EMBL" id="HIX45334.1"/>
    </source>
</evidence>
<reference evidence="2" key="2">
    <citation type="submission" date="2021-04" db="EMBL/GenBank/DDBJ databases">
        <authorList>
            <person name="Gilroy R."/>
        </authorList>
    </citation>
    <scope>NUCLEOTIDE SEQUENCE</scope>
    <source>
        <strain evidence="2">ChiHjej12B11-16260</strain>
    </source>
</reference>
<dbReference type="AlphaFoldDB" id="A0A9D1VR21"/>
<accession>A0A9D1VR21</accession>
<dbReference type="InterPro" id="IPR026444">
    <property type="entry name" value="Secre_tail"/>
</dbReference>
<dbReference type="Gene3D" id="2.60.120.200">
    <property type="match status" value="1"/>
</dbReference>
<dbReference type="Gene3D" id="2.60.40.10">
    <property type="entry name" value="Immunoglobulins"/>
    <property type="match status" value="2"/>
</dbReference>
<dbReference type="EMBL" id="DXFB01000105">
    <property type="protein sequence ID" value="HIX45334.1"/>
    <property type="molecule type" value="Genomic_DNA"/>
</dbReference>
<sequence>MKRFLSICATMAVAITYGHSTVLQPEQLPVAKGRTMHEATAVTYEGMMTARHKMPAQTGGLTADFSCRADDSDVVMWSEGFDNGMSGWIADETEDITWSLSNYASSPFTDIDPDNVSSLFVDGPYQVFKRAKSSVTSPALDVPANGSLKAYIGFSQNFDDECRLYLYVSTDDFATSEELWNSGNETGELSWRWHPIEVSLAEYAGQEVKLRFTYGSGGEDVFDTGGYMGSFYIDGLQITGVAPIEHVSVMTGEVVSFINLSEGEPTSYQWVFPGGTPASSTERNPQVYYTRDGVYDVTLTVSDGTLQDSKTITEFVHVTGTEPTAAIIPPATFRYTKTRLPMIAPLVGVEYRDGSTGYPTEWQWSFTGVDTLSSVVFESREENPVVGYNFLHEQQASLTVANEHGSSSTTTDVSVEYHGTITNFEPEDVAATFSLEERGVFPGANSMNITAYAEKFSKPSRPILIDGVYVFFTQATATSVADQIANVGVHLYSSKDGLPDKRIESWWWSVFELDLPSAGSSTLIGTAFPFTPQVVDDEFFIVVDGIPEKNDSLDVAFAMARFRDHGNTAYMLKEGEWVDVSTYFPAGENHTSYLIQPSITHSVISLLPAGRNSVEVGKESGIARVPLFSLMGYRTPVETGADWCRVTNVPNGLTVDTLQIEYDTLPDGMDMRETTVTLTDSVSTYTFKVIQQGAVSSVERLTAQDGCKLYPSVFAHDFTVSYPEGTTRMEIYDSMGRRIYTSTPHERQTQSVIDGSRWIKGLYIVRLYTTKGAVTLKAVKQ</sequence>
<dbReference type="InterPro" id="IPR013783">
    <property type="entry name" value="Ig-like_fold"/>
</dbReference>
<proteinExistence type="predicted"/>
<dbReference type="InterPro" id="IPR000601">
    <property type="entry name" value="PKD_dom"/>
</dbReference>
<dbReference type="SMART" id="SM00089">
    <property type="entry name" value="PKD"/>
    <property type="match status" value="1"/>
</dbReference>
<reference evidence="2" key="1">
    <citation type="journal article" date="2021" name="PeerJ">
        <title>Extensive microbial diversity within the chicken gut microbiome revealed by metagenomics and culture.</title>
        <authorList>
            <person name="Gilroy R."/>
            <person name="Ravi A."/>
            <person name="Getino M."/>
            <person name="Pursley I."/>
            <person name="Horton D.L."/>
            <person name="Alikhan N.F."/>
            <person name="Baker D."/>
            <person name="Gharbi K."/>
            <person name="Hall N."/>
            <person name="Watson M."/>
            <person name="Adriaenssens E.M."/>
            <person name="Foster-Nyarko E."/>
            <person name="Jarju S."/>
            <person name="Secka A."/>
            <person name="Antonio M."/>
            <person name="Oren A."/>
            <person name="Chaudhuri R.R."/>
            <person name="La Ragione R."/>
            <person name="Hildebrand F."/>
            <person name="Pallen M.J."/>
        </authorList>
    </citation>
    <scope>NUCLEOTIDE SEQUENCE</scope>
    <source>
        <strain evidence="2">ChiHjej12B11-16260</strain>
    </source>
</reference>
<dbReference type="Proteomes" id="UP000824246">
    <property type="component" value="Unassembled WGS sequence"/>
</dbReference>
<gene>
    <name evidence="2" type="ORF">H9982_03850</name>
</gene>
<comment type="caution">
    <text evidence="2">The sequence shown here is derived from an EMBL/GenBank/DDBJ whole genome shotgun (WGS) entry which is preliminary data.</text>
</comment>
<dbReference type="NCBIfam" id="TIGR04183">
    <property type="entry name" value="Por_Secre_tail"/>
    <property type="match status" value="1"/>
</dbReference>
<organism evidence="2 3">
    <name type="scientific">Candidatus Barnesiella excrementipullorum</name>
    <dbReference type="NCBI Taxonomy" id="2838479"/>
    <lineage>
        <taxon>Bacteria</taxon>
        <taxon>Pseudomonadati</taxon>
        <taxon>Bacteroidota</taxon>
        <taxon>Bacteroidia</taxon>
        <taxon>Bacteroidales</taxon>
        <taxon>Barnesiellaceae</taxon>
        <taxon>Barnesiella</taxon>
    </lineage>
</organism>
<name>A0A9D1VR21_9BACT</name>
<dbReference type="InterPro" id="IPR035986">
    <property type="entry name" value="PKD_dom_sf"/>
</dbReference>
<dbReference type="GO" id="GO:0004553">
    <property type="term" value="F:hydrolase activity, hydrolyzing O-glycosyl compounds"/>
    <property type="evidence" value="ECO:0007669"/>
    <property type="project" value="UniProtKB-ARBA"/>
</dbReference>
<evidence type="ECO:0000313" key="3">
    <source>
        <dbReference type="Proteomes" id="UP000824246"/>
    </source>
</evidence>
<feature type="domain" description="PKD" evidence="1">
    <location>
        <begin position="248"/>
        <end position="303"/>
    </location>
</feature>
<dbReference type="InterPro" id="IPR013320">
    <property type="entry name" value="ConA-like_dom_sf"/>
</dbReference>
<dbReference type="SUPFAM" id="SSF49899">
    <property type="entry name" value="Concanavalin A-like lectins/glucanases"/>
    <property type="match status" value="1"/>
</dbReference>
<protein>
    <submittedName>
        <fullName evidence="2">PKD domain-containing protein</fullName>
    </submittedName>
</protein>
<evidence type="ECO:0000259" key="1">
    <source>
        <dbReference type="PROSITE" id="PS50093"/>
    </source>
</evidence>
<dbReference type="CDD" id="cd00146">
    <property type="entry name" value="PKD"/>
    <property type="match status" value="1"/>
</dbReference>